<dbReference type="KEGG" id="ptm:GSPATT00034496001"/>
<dbReference type="InterPro" id="IPR011990">
    <property type="entry name" value="TPR-like_helical_dom_sf"/>
</dbReference>
<dbReference type="AlphaFoldDB" id="A0C2K1"/>
<dbReference type="GeneID" id="5018200"/>
<dbReference type="SUPFAM" id="SSF48452">
    <property type="entry name" value="TPR-like"/>
    <property type="match status" value="1"/>
</dbReference>
<dbReference type="Proteomes" id="UP000000600">
    <property type="component" value="Unassembled WGS sequence"/>
</dbReference>
<proteinExistence type="predicted"/>
<dbReference type="HOGENOM" id="CLU_1231911_0_0_1"/>
<dbReference type="OrthoDB" id="1726119at2759"/>
<protein>
    <submittedName>
        <fullName evidence="1">Uncharacterized protein</fullName>
    </submittedName>
</protein>
<organism evidence="1 2">
    <name type="scientific">Paramecium tetraurelia</name>
    <dbReference type="NCBI Taxonomy" id="5888"/>
    <lineage>
        <taxon>Eukaryota</taxon>
        <taxon>Sar</taxon>
        <taxon>Alveolata</taxon>
        <taxon>Ciliophora</taxon>
        <taxon>Intramacronucleata</taxon>
        <taxon>Oligohymenophorea</taxon>
        <taxon>Peniculida</taxon>
        <taxon>Parameciidae</taxon>
        <taxon>Paramecium</taxon>
    </lineage>
</organism>
<sequence>MKEDDNPEMIENNFSELSIDENAKQLNKFISNYQSLISYNITQEKYICHLSQKKIEHSKDNKLLSFCKEVFAKMKDINEKFDQLNISVNLFQETNLDKIKNKNDSLLKLFSQAKDSYSKEKKTEAFQKFTEVLTMNPNFIDARIYRGIIKIMIQKGYLSLDVNNTCYAQFDFEEVLKQDKYNLKALKGITKAFKMQCNYELGLKYALKVIKYEPKSPIGNFNAGI</sequence>
<reference evidence="1 2" key="1">
    <citation type="journal article" date="2006" name="Nature">
        <title>Global trends of whole-genome duplications revealed by the ciliate Paramecium tetraurelia.</title>
        <authorList>
            <consortium name="Genoscope"/>
            <person name="Aury J.-M."/>
            <person name="Jaillon O."/>
            <person name="Duret L."/>
            <person name="Noel B."/>
            <person name="Jubin C."/>
            <person name="Porcel B.M."/>
            <person name="Segurens B."/>
            <person name="Daubin V."/>
            <person name="Anthouard V."/>
            <person name="Aiach N."/>
            <person name="Arnaiz O."/>
            <person name="Billaut A."/>
            <person name="Beisson J."/>
            <person name="Blanc I."/>
            <person name="Bouhouche K."/>
            <person name="Camara F."/>
            <person name="Duharcourt S."/>
            <person name="Guigo R."/>
            <person name="Gogendeau D."/>
            <person name="Katinka M."/>
            <person name="Keller A.-M."/>
            <person name="Kissmehl R."/>
            <person name="Klotz C."/>
            <person name="Koll F."/>
            <person name="Le Moue A."/>
            <person name="Lepere C."/>
            <person name="Malinsky S."/>
            <person name="Nowacki M."/>
            <person name="Nowak J.K."/>
            <person name="Plattner H."/>
            <person name="Poulain J."/>
            <person name="Ruiz F."/>
            <person name="Serrano V."/>
            <person name="Zagulski M."/>
            <person name="Dessen P."/>
            <person name="Betermier M."/>
            <person name="Weissenbach J."/>
            <person name="Scarpelli C."/>
            <person name="Schachter V."/>
            <person name="Sperling L."/>
            <person name="Meyer E."/>
            <person name="Cohen J."/>
            <person name="Wincker P."/>
        </authorList>
    </citation>
    <scope>NUCLEOTIDE SEQUENCE [LARGE SCALE GENOMIC DNA]</scope>
    <source>
        <strain evidence="1 2">Stock d4-2</strain>
    </source>
</reference>
<evidence type="ECO:0000313" key="2">
    <source>
        <dbReference type="Proteomes" id="UP000000600"/>
    </source>
</evidence>
<dbReference type="RefSeq" id="XP_001432415.1">
    <property type="nucleotide sequence ID" value="XM_001432378.1"/>
</dbReference>
<keyword evidence="2" id="KW-1185">Reference proteome</keyword>
<name>A0C2K1_PARTE</name>
<accession>A0C2K1</accession>
<dbReference type="InParanoid" id="A0C2K1"/>
<dbReference type="Gene3D" id="1.25.40.10">
    <property type="entry name" value="Tetratricopeptide repeat domain"/>
    <property type="match status" value="1"/>
</dbReference>
<evidence type="ECO:0000313" key="1">
    <source>
        <dbReference type="EMBL" id="CAK65018.1"/>
    </source>
</evidence>
<dbReference type="EMBL" id="CT868035">
    <property type="protein sequence ID" value="CAK65018.1"/>
    <property type="molecule type" value="Genomic_DNA"/>
</dbReference>
<gene>
    <name evidence="1" type="ORF">GSPATT00034496001</name>
</gene>
<dbReference type="OMA" id="FIDARIY"/>